<gene>
    <name evidence="3" type="primary">LOC107902352</name>
</gene>
<dbReference type="InterPro" id="IPR044730">
    <property type="entry name" value="RNase_H-like_dom_plant"/>
</dbReference>
<dbReference type="SUPFAM" id="SSF53098">
    <property type="entry name" value="Ribonuclease H-like"/>
    <property type="match status" value="1"/>
</dbReference>
<organism evidence="2 3">
    <name type="scientific">Gossypium hirsutum</name>
    <name type="common">Upland cotton</name>
    <name type="synonym">Gossypium mexicanum</name>
    <dbReference type="NCBI Taxonomy" id="3635"/>
    <lineage>
        <taxon>Eukaryota</taxon>
        <taxon>Viridiplantae</taxon>
        <taxon>Streptophyta</taxon>
        <taxon>Embryophyta</taxon>
        <taxon>Tracheophyta</taxon>
        <taxon>Spermatophyta</taxon>
        <taxon>Magnoliopsida</taxon>
        <taxon>eudicotyledons</taxon>
        <taxon>Gunneridae</taxon>
        <taxon>Pentapetalae</taxon>
        <taxon>rosids</taxon>
        <taxon>malvids</taxon>
        <taxon>Malvales</taxon>
        <taxon>Malvaceae</taxon>
        <taxon>Malvoideae</taxon>
        <taxon>Gossypium</taxon>
    </lineage>
</organism>
<dbReference type="PANTHER" id="PTHR31635">
    <property type="entry name" value="REVERSE TRANSCRIPTASE DOMAIN-CONTAINING PROTEIN-RELATED"/>
    <property type="match status" value="1"/>
</dbReference>
<dbReference type="CDD" id="cd01650">
    <property type="entry name" value="RT_nLTR_like"/>
    <property type="match status" value="1"/>
</dbReference>
<dbReference type="InterPro" id="IPR043502">
    <property type="entry name" value="DNA/RNA_pol_sf"/>
</dbReference>
<dbReference type="PANTHER" id="PTHR31635:SF196">
    <property type="entry name" value="REVERSE TRANSCRIPTASE DOMAIN-CONTAINING PROTEIN-RELATED"/>
    <property type="match status" value="1"/>
</dbReference>
<dbReference type="GO" id="GO:0004523">
    <property type="term" value="F:RNA-DNA hybrid ribonuclease activity"/>
    <property type="evidence" value="ECO:0007669"/>
    <property type="project" value="InterPro"/>
</dbReference>
<dbReference type="CDD" id="cd06222">
    <property type="entry name" value="RNase_H_like"/>
    <property type="match status" value="1"/>
</dbReference>
<dbReference type="PROSITE" id="PS50878">
    <property type="entry name" value="RT_POL"/>
    <property type="match status" value="1"/>
</dbReference>
<name>A0A1U8J5Z8_GOSHI</name>
<dbReference type="InterPro" id="IPR012337">
    <property type="entry name" value="RNaseH-like_sf"/>
</dbReference>
<dbReference type="RefSeq" id="XP_016684043.1">
    <property type="nucleotide sequence ID" value="XM_016828554.1"/>
</dbReference>
<dbReference type="Proteomes" id="UP000818029">
    <property type="component" value="Unplaced"/>
</dbReference>
<dbReference type="InterPro" id="IPR000477">
    <property type="entry name" value="RT_dom"/>
</dbReference>
<dbReference type="Pfam" id="PF13456">
    <property type="entry name" value="RVT_3"/>
    <property type="match status" value="2"/>
</dbReference>
<reference evidence="3" key="1">
    <citation type="submission" date="2025-08" db="UniProtKB">
        <authorList>
            <consortium name="RefSeq"/>
        </authorList>
    </citation>
    <scope>IDENTIFICATION</scope>
</reference>
<feature type="domain" description="Reverse transcriptase" evidence="1">
    <location>
        <begin position="380"/>
        <end position="646"/>
    </location>
</feature>
<dbReference type="STRING" id="3635.A0A1U8J5Z8"/>
<evidence type="ECO:0000313" key="2">
    <source>
        <dbReference type="Proteomes" id="UP000818029"/>
    </source>
</evidence>
<dbReference type="GO" id="GO:0003676">
    <property type="term" value="F:nucleic acid binding"/>
    <property type="evidence" value="ECO:0007669"/>
    <property type="project" value="InterPro"/>
</dbReference>
<keyword evidence="2" id="KW-1185">Reference proteome</keyword>
<dbReference type="KEGG" id="ghi:107902352"/>
<sequence>MAPKGVIEEIQSMLRWVSWGGGRIKGGGVWRLIHYKDTLCFKVLSAKYFPDGNVFRPNFRIDFEDFCPRCGKGRETLIHALKDCLKARKVLEAGGLDNKLLDGNYIRCVDWIEDAARVLDIKAVSDLITVLWNIWNSRNNSIFRGVEEDAKVTWDRAATLSKDFWIFNFLEDPVLPRKAENKVWMKPHQGTIKINFDAFVQGKLAYYGLVARDADGFVLGGRMGYVNKEMKVEWAELLALEESINLARSKNWKIVDMESDCASLVNRFNSRKEDLTMLGHRVSDIKRSVGSSNLLKTTRDQLGKLYDAEEKYWAQRARNQWLREESMNCFLNREFSDEEIMAAFKQMDPRKAPGIDGLSGNFFKDHWQIVGSDVLRTCRDILNGNKNVDCINDTLIVLIPKIRNPCDMSNYRPISLCRVIYKIVSKTLANWIKVVLPQCISHNQSAFVPSRMIHDNVLVAHKLVHYLRSSKNGPNKGCVIKLDMSKAYDRVEWSFLEKVMLKMGFSNNWVEKIMNCVCSVRYRVKCNRNLTDVITPERGLRQGDPLSPYLFLLCMYVFSRMLLNAQANNELKGIHASKDGPRINHLFFADDALLFVRNQRKEVDVFMKILDNFSRMSGQSINLEKSMVCFSPNTSASHRLVLGSLLKMKVVDKIDSYLESKLHNLLSNGGKEIFIKSILQALPTYAFPVFMAPKGVIKEIQSMICRAWWGGGEEKGLEYVKLGPNVSPQRQVWRLIHCKDTLCYKVLSAKYFPDGNVFLPKCMDKPSFTWQSIAQAAKILKEGFGWTVGDGKNINIWHDNWGIEGLSGKSICMDKSMVKEVYVRDLFNESKDGWDRERVSKIYGDFMRDQICNIPIIHNGPNDRRTWFHNPHGVFSSKSAYSCIRPGFVDTCLRCGKERESLIHALKDYPKARKVLEIGELDNRLLNGNYLRCVDWIEEAVRVMDIKAVSDFITVLWNVWNSRNNSIFRGVEEDAKVIWDRAASLSKDFWIFNLLEDPVLPIKTDNKAWKKPNQETIKINFDAAVYGMSAWYGLVARDADGFVHGGRMGFVNKELHTEWAELQAMEESIYFARSKNWNSVELESDYASLVNRFNCRQEDLTMLGHRLREIQTLTYYFSHFSFNWAPRCCNKVADALCSWAKTNNCKKDFNMDYPLEIHELVLIDAIN</sequence>
<dbReference type="SUPFAM" id="SSF56672">
    <property type="entry name" value="DNA/RNA polymerases"/>
    <property type="match status" value="1"/>
</dbReference>
<dbReference type="GeneID" id="107902352"/>
<dbReference type="Gene3D" id="3.30.420.10">
    <property type="entry name" value="Ribonuclease H-like superfamily/Ribonuclease H"/>
    <property type="match status" value="1"/>
</dbReference>
<dbReference type="Pfam" id="PF00078">
    <property type="entry name" value="RVT_1"/>
    <property type="match status" value="1"/>
</dbReference>
<proteinExistence type="predicted"/>
<dbReference type="PaxDb" id="3635-A0A1U8J5Z8"/>
<evidence type="ECO:0000259" key="1">
    <source>
        <dbReference type="PROSITE" id="PS50878"/>
    </source>
</evidence>
<accession>A0A1U8J5Z8</accession>
<dbReference type="OrthoDB" id="977403at2759"/>
<dbReference type="InterPro" id="IPR036397">
    <property type="entry name" value="RNaseH_sf"/>
</dbReference>
<protein>
    <recommendedName>
        <fullName evidence="1">Reverse transcriptase domain-containing protein</fullName>
    </recommendedName>
</protein>
<evidence type="ECO:0000313" key="3">
    <source>
        <dbReference type="RefSeq" id="XP_016684043.1"/>
    </source>
</evidence>
<dbReference type="AlphaFoldDB" id="A0A1U8J5Z8"/>
<dbReference type="InterPro" id="IPR002156">
    <property type="entry name" value="RNaseH_domain"/>
</dbReference>